<evidence type="ECO:0000313" key="3">
    <source>
        <dbReference type="Proteomes" id="UP001595616"/>
    </source>
</evidence>
<keyword evidence="1" id="KW-0732">Signal</keyword>
<dbReference type="Pfam" id="PF12771">
    <property type="entry name" value="SusD-like_2"/>
    <property type="match status" value="1"/>
</dbReference>
<dbReference type="RefSeq" id="WP_379837304.1">
    <property type="nucleotide sequence ID" value="NZ_JBHRYQ010000001.1"/>
</dbReference>
<keyword evidence="3" id="KW-1185">Reference proteome</keyword>
<dbReference type="Proteomes" id="UP001595616">
    <property type="component" value="Unassembled WGS sequence"/>
</dbReference>
<keyword evidence="2" id="KW-0449">Lipoprotein</keyword>
<evidence type="ECO:0000256" key="1">
    <source>
        <dbReference type="SAM" id="SignalP"/>
    </source>
</evidence>
<dbReference type="PROSITE" id="PS51257">
    <property type="entry name" value="PROKAR_LIPOPROTEIN"/>
    <property type="match status" value="1"/>
</dbReference>
<accession>A0ABV7YU04</accession>
<reference evidence="3" key="1">
    <citation type="journal article" date="2019" name="Int. J. Syst. Evol. Microbiol.">
        <title>The Global Catalogue of Microorganisms (GCM) 10K type strain sequencing project: providing services to taxonomists for standard genome sequencing and annotation.</title>
        <authorList>
            <consortium name="The Broad Institute Genomics Platform"/>
            <consortium name="The Broad Institute Genome Sequencing Center for Infectious Disease"/>
            <person name="Wu L."/>
            <person name="Ma J."/>
        </authorList>
    </citation>
    <scope>NUCLEOTIDE SEQUENCE [LARGE SCALE GENOMIC DNA]</scope>
    <source>
        <strain evidence="3">CECT 7956</strain>
    </source>
</reference>
<feature type="chain" id="PRO_5045730771" evidence="1">
    <location>
        <begin position="27"/>
        <end position="473"/>
    </location>
</feature>
<dbReference type="EMBL" id="JBHRYQ010000001">
    <property type="protein sequence ID" value="MFC3810843.1"/>
    <property type="molecule type" value="Genomic_DNA"/>
</dbReference>
<protein>
    <submittedName>
        <fullName evidence="2">SusD/RagB family nutrient-binding outer membrane lipoprotein</fullName>
    </submittedName>
</protein>
<dbReference type="SUPFAM" id="SSF48452">
    <property type="entry name" value="TPR-like"/>
    <property type="match status" value="1"/>
</dbReference>
<evidence type="ECO:0000313" key="2">
    <source>
        <dbReference type="EMBL" id="MFC3810843.1"/>
    </source>
</evidence>
<feature type="signal peptide" evidence="1">
    <location>
        <begin position="1"/>
        <end position="26"/>
    </location>
</feature>
<gene>
    <name evidence="2" type="ORF">ACFOOI_09265</name>
</gene>
<comment type="caution">
    <text evidence="2">The sequence shown here is derived from an EMBL/GenBank/DDBJ whole genome shotgun (WGS) entry which is preliminary data.</text>
</comment>
<dbReference type="InterPro" id="IPR011990">
    <property type="entry name" value="TPR-like_helical_dom_sf"/>
</dbReference>
<dbReference type="Gene3D" id="1.25.40.390">
    <property type="match status" value="1"/>
</dbReference>
<name>A0ABV7YU04_9BACT</name>
<organism evidence="2 3">
    <name type="scientific">Lacihabitans lacunae</name>
    <dbReference type="NCBI Taxonomy" id="1028214"/>
    <lineage>
        <taxon>Bacteria</taxon>
        <taxon>Pseudomonadati</taxon>
        <taxon>Bacteroidota</taxon>
        <taxon>Cytophagia</taxon>
        <taxon>Cytophagales</taxon>
        <taxon>Leadbetterellaceae</taxon>
        <taxon>Lacihabitans</taxon>
    </lineage>
</organism>
<proteinExistence type="predicted"/>
<dbReference type="InterPro" id="IPR041662">
    <property type="entry name" value="SusD-like_2"/>
</dbReference>
<sequence>MKYRFKKTLKTMLGLSLLLGMSSCEKYLDINVNPILKSDVTMAEILPTAQFYTSELSYSQAYITCQYIQQIGSNVGQNGIDAQAETDNSGGWSNFYLNVLPNLNTLIKKSDAQASPAYGGIAKVLLAYNLGIATVNWENIPFTEADKLNFAPNYDSQESIYGQINTLLDAGIADLAKNTGSKPTTDDLIYGGDLTKWTKLAYTLKARYAMHQSAKNPTKAATDALAALSKGFTSNADDFQLMYNSRNLSPWYSRVALANNTGNLTVTFSNTLVSKMNDLADPRLPIMATLRKNQTVYAGVLPGRGSGATVDFTTAGWYSNVNSPIQMSTFAEAKAIEAEANFILNGGTKTSVGSTAKAYDAYIAMIDASMSKLGVSATAKAAFLAKEAVAVKAEKLKLENILNQKFVAMFLIGDIWTDYRRYDYFSLSLPEQHNVDLNGKWIQRMRYPSSETARNSAVAQKNFKNLTDKMWLF</sequence>